<reference evidence="2" key="2">
    <citation type="submission" date="2023-05" db="EMBL/GenBank/DDBJ databases">
        <authorList>
            <person name="Fouks B."/>
        </authorList>
    </citation>
    <scope>NUCLEOTIDE SEQUENCE</scope>
    <source>
        <strain evidence="2">Stay&amp;Tobe</strain>
        <tissue evidence="2">Testes</tissue>
    </source>
</reference>
<evidence type="ECO:0000313" key="3">
    <source>
        <dbReference type="Proteomes" id="UP001233999"/>
    </source>
</evidence>
<dbReference type="AlphaFoldDB" id="A0AAD8EDU8"/>
<organism evidence="2 3">
    <name type="scientific">Diploptera punctata</name>
    <name type="common">Pacific beetle cockroach</name>
    <dbReference type="NCBI Taxonomy" id="6984"/>
    <lineage>
        <taxon>Eukaryota</taxon>
        <taxon>Metazoa</taxon>
        <taxon>Ecdysozoa</taxon>
        <taxon>Arthropoda</taxon>
        <taxon>Hexapoda</taxon>
        <taxon>Insecta</taxon>
        <taxon>Pterygota</taxon>
        <taxon>Neoptera</taxon>
        <taxon>Polyneoptera</taxon>
        <taxon>Dictyoptera</taxon>
        <taxon>Blattodea</taxon>
        <taxon>Blaberoidea</taxon>
        <taxon>Blaberidae</taxon>
        <taxon>Diplopterinae</taxon>
        <taxon>Diploptera</taxon>
    </lineage>
</organism>
<dbReference type="Proteomes" id="UP001233999">
    <property type="component" value="Unassembled WGS sequence"/>
</dbReference>
<accession>A0AAD8EDU8</accession>
<keyword evidence="1" id="KW-0812">Transmembrane</keyword>
<gene>
    <name evidence="2" type="ORF">L9F63_019972</name>
</gene>
<keyword evidence="3" id="KW-1185">Reference proteome</keyword>
<keyword evidence="1" id="KW-1133">Transmembrane helix</keyword>
<evidence type="ECO:0000313" key="2">
    <source>
        <dbReference type="EMBL" id="KAJ9586391.1"/>
    </source>
</evidence>
<name>A0AAD8EDU8_DIPPU</name>
<feature type="transmembrane region" description="Helical" evidence="1">
    <location>
        <begin position="41"/>
        <end position="64"/>
    </location>
</feature>
<comment type="caution">
    <text evidence="2">The sequence shown here is derived from an EMBL/GenBank/DDBJ whole genome shotgun (WGS) entry which is preliminary data.</text>
</comment>
<keyword evidence="1" id="KW-0472">Membrane</keyword>
<proteinExistence type="predicted"/>
<dbReference type="EMBL" id="JASPKZ010007167">
    <property type="protein sequence ID" value="KAJ9586391.1"/>
    <property type="molecule type" value="Genomic_DNA"/>
</dbReference>
<evidence type="ECO:0000256" key="1">
    <source>
        <dbReference type="SAM" id="Phobius"/>
    </source>
</evidence>
<reference evidence="2" key="1">
    <citation type="journal article" date="2023" name="IScience">
        <title>Live-bearing cockroach genome reveals convergent evolutionary mechanisms linked to viviparity in insects and beyond.</title>
        <authorList>
            <person name="Fouks B."/>
            <person name="Harrison M.C."/>
            <person name="Mikhailova A.A."/>
            <person name="Marchal E."/>
            <person name="English S."/>
            <person name="Carruthers M."/>
            <person name="Jennings E.C."/>
            <person name="Chiamaka E.L."/>
            <person name="Frigard R.A."/>
            <person name="Pippel M."/>
            <person name="Attardo G.M."/>
            <person name="Benoit J.B."/>
            <person name="Bornberg-Bauer E."/>
            <person name="Tobe S.S."/>
        </authorList>
    </citation>
    <scope>NUCLEOTIDE SEQUENCE</scope>
    <source>
        <strain evidence="2">Stay&amp;Tobe</strain>
    </source>
</reference>
<protein>
    <submittedName>
        <fullName evidence="2">Uncharacterized protein</fullName>
    </submittedName>
</protein>
<sequence length="65" mass="7133">ITLIVSVWMLVSSSLEIHDVMNEVTEYDGAIDPRNPVVSGILWTLLLITGLHALACFLLIVGTLR</sequence>
<feature type="non-terminal residue" evidence="2">
    <location>
        <position position="1"/>
    </location>
</feature>
<feature type="non-terminal residue" evidence="2">
    <location>
        <position position="65"/>
    </location>
</feature>